<organism evidence="2 3">
    <name type="scientific">Ranatra chinensis</name>
    <dbReference type="NCBI Taxonomy" id="642074"/>
    <lineage>
        <taxon>Eukaryota</taxon>
        <taxon>Metazoa</taxon>
        <taxon>Ecdysozoa</taxon>
        <taxon>Arthropoda</taxon>
        <taxon>Hexapoda</taxon>
        <taxon>Insecta</taxon>
        <taxon>Pterygota</taxon>
        <taxon>Neoptera</taxon>
        <taxon>Paraneoptera</taxon>
        <taxon>Hemiptera</taxon>
        <taxon>Heteroptera</taxon>
        <taxon>Panheteroptera</taxon>
        <taxon>Nepomorpha</taxon>
        <taxon>Nepidae</taxon>
        <taxon>Ranatrinae</taxon>
        <taxon>Ranatra</taxon>
    </lineage>
</organism>
<dbReference type="EMBL" id="JBFDAA010000005">
    <property type="protein sequence ID" value="KAL1132498.1"/>
    <property type="molecule type" value="Genomic_DNA"/>
</dbReference>
<feature type="region of interest" description="Disordered" evidence="1">
    <location>
        <begin position="1"/>
        <end position="20"/>
    </location>
</feature>
<keyword evidence="3" id="KW-1185">Reference proteome</keyword>
<evidence type="ECO:0000313" key="3">
    <source>
        <dbReference type="Proteomes" id="UP001558652"/>
    </source>
</evidence>
<accession>A0ABD0YMK8</accession>
<feature type="compositionally biased region" description="Basic residues" evidence="1">
    <location>
        <begin position="1"/>
        <end position="12"/>
    </location>
</feature>
<sequence length="133" mass="15102">MASKRRNMFHKNKTQETTEKGSPLGWTLAIRYREEEVDGLTGGVADEGQQRTLVREHYRGGVLRVTGLRTGLEIAPLSAELQALASTVRPENIPSFAFFGPLPRREAKVADTAGVRDRNVVKSYDWTWYLKYY</sequence>
<dbReference type="Proteomes" id="UP001558652">
    <property type="component" value="Unassembled WGS sequence"/>
</dbReference>
<proteinExistence type="predicted"/>
<evidence type="ECO:0000256" key="1">
    <source>
        <dbReference type="SAM" id="MobiDB-lite"/>
    </source>
</evidence>
<dbReference type="AlphaFoldDB" id="A0ABD0YMK8"/>
<protein>
    <submittedName>
        <fullName evidence="2">Uncharacterized protein</fullName>
    </submittedName>
</protein>
<gene>
    <name evidence="2" type="ORF">AAG570_010453</name>
</gene>
<comment type="caution">
    <text evidence="2">The sequence shown here is derived from an EMBL/GenBank/DDBJ whole genome shotgun (WGS) entry which is preliminary data.</text>
</comment>
<name>A0ABD0YMK8_9HEMI</name>
<reference evidence="2 3" key="1">
    <citation type="submission" date="2024-07" db="EMBL/GenBank/DDBJ databases">
        <title>Chromosome-level genome assembly of the water stick insect Ranatra chinensis (Heteroptera: Nepidae).</title>
        <authorList>
            <person name="Liu X."/>
        </authorList>
    </citation>
    <scope>NUCLEOTIDE SEQUENCE [LARGE SCALE GENOMIC DNA]</scope>
    <source>
        <strain evidence="2">Cailab_2021Rc</strain>
        <tissue evidence="2">Muscle</tissue>
    </source>
</reference>
<evidence type="ECO:0000313" key="2">
    <source>
        <dbReference type="EMBL" id="KAL1132498.1"/>
    </source>
</evidence>